<dbReference type="InterPro" id="IPR052035">
    <property type="entry name" value="ZnF_BED_domain_contain"/>
</dbReference>
<evidence type="ECO:0000256" key="2">
    <source>
        <dbReference type="ARBA" id="ARBA00022723"/>
    </source>
</evidence>
<reference evidence="6 7" key="1">
    <citation type="submission" date="2023-01" db="EMBL/GenBank/DDBJ databases">
        <authorList>
            <person name="Whitehead M."/>
        </authorList>
    </citation>
    <scope>NUCLEOTIDE SEQUENCE [LARGE SCALE GENOMIC DNA]</scope>
</reference>
<dbReference type="InterPro" id="IPR012337">
    <property type="entry name" value="RNaseH-like_sf"/>
</dbReference>
<accession>A0AAV0WSJ2</accession>
<evidence type="ECO:0000256" key="5">
    <source>
        <dbReference type="ARBA" id="ARBA00023242"/>
    </source>
</evidence>
<evidence type="ECO:0000256" key="4">
    <source>
        <dbReference type="ARBA" id="ARBA00022833"/>
    </source>
</evidence>
<keyword evidence="3" id="KW-0863">Zinc-finger</keyword>
<gene>
    <name evidence="6" type="ORF">MEUPH1_LOCUS14112</name>
</gene>
<dbReference type="EMBL" id="CARXXK010000002">
    <property type="protein sequence ID" value="CAI6358614.1"/>
    <property type="molecule type" value="Genomic_DNA"/>
</dbReference>
<evidence type="ECO:0008006" key="8">
    <source>
        <dbReference type="Google" id="ProtNLM"/>
    </source>
</evidence>
<dbReference type="PANTHER" id="PTHR46481:SF10">
    <property type="entry name" value="ZINC FINGER BED DOMAIN-CONTAINING PROTEIN 39"/>
    <property type="match status" value="1"/>
</dbReference>
<dbReference type="GO" id="GO:0008270">
    <property type="term" value="F:zinc ion binding"/>
    <property type="evidence" value="ECO:0007669"/>
    <property type="project" value="UniProtKB-KW"/>
</dbReference>
<protein>
    <recommendedName>
        <fullName evidence="8">Transposase</fullName>
    </recommendedName>
</protein>
<keyword evidence="4" id="KW-0862">Zinc</keyword>
<evidence type="ECO:0000313" key="7">
    <source>
        <dbReference type="Proteomes" id="UP001160148"/>
    </source>
</evidence>
<dbReference type="SUPFAM" id="SSF53098">
    <property type="entry name" value="Ribonuclease H-like"/>
    <property type="match status" value="1"/>
</dbReference>
<evidence type="ECO:0000256" key="3">
    <source>
        <dbReference type="ARBA" id="ARBA00022771"/>
    </source>
</evidence>
<dbReference type="SUPFAM" id="SSF140996">
    <property type="entry name" value="Hermes dimerisation domain"/>
    <property type="match status" value="1"/>
</dbReference>
<name>A0AAV0WSJ2_9HEMI</name>
<evidence type="ECO:0000313" key="6">
    <source>
        <dbReference type="EMBL" id="CAI6358614.1"/>
    </source>
</evidence>
<evidence type="ECO:0000256" key="1">
    <source>
        <dbReference type="ARBA" id="ARBA00004123"/>
    </source>
</evidence>
<proteinExistence type="predicted"/>
<dbReference type="AlphaFoldDB" id="A0AAV0WSJ2"/>
<comment type="subcellular location">
    <subcellularLocation>
        <location evidence="1">Nucleus</location>
    </subcellularLocation>
</comment>
<keyword evidence="5" id="KW-0539">Nucleus</keyword>
<sequence length="353" mass="40912">MIVKEYYNFIIVEDVEFIKLVNMLNPGYSLPSRKTLSTSLLPVLYNEIYKKVQSDIEVNAQYVALTTDAWTSLKNESYTAITVHFIDQNCELKSYLLSCAKFPMRHTSENIKDCLQNIVRQWGLQNKIAACTTDNASNITSAICLCQWRHVSCFAHSLNLIVQSSLDQIKETRVKVKSIVEYFKRSTLATEKLNQMQEQLGYSPVHTLIQDVVTRWNSTFHMFQRFFELKTPIFSSLADLNYDVSLTSDDWQIISKSCDILKRFEEITIEMSSEKGVTISKTILFTQALINFCNKLMTQHQTIPCIDSFIHKLTDETNKRFGQLEKDMLLAEATFLDHRLKKYGFKNHTKEKL</sequence>
<keyword evidence="2" id="KW-0479">Metal-binding</keyword>
<comment type="caution">
    <text evidence="6">The sequence shown here is derived from an EMBL/GenBank/DDBJ whole genome shotgun (WGS) entry which is preliminary data.</text>
</comment>
<dbReference type="GO" id="GO:0005634">
    <property type="term" value="C:nucleus"/>
    <property type="evidence" value="ECO:0007669"/>
    <property type="project" value="UniProtKB-SubCell"/>
</dbReference>
<dbReference type="PANTHER" id="PTHR46481">
    <property type="entry name" value="ZINC FINGER BED DOMAIN-CONTAINING PROTEIN 4"/>
    <property type="match status" value="1"/>
</dbReference>
<keyword evidence="7" id="KW-1185">Reference proteome</keyword>
<organism evidence="6 7">
    <name type="scientific">Macrosiphum euphorbiae</name>
    <name type="common">potato aphid</name>
    <dbReference type="NCBI Taxonomy" id="13131"/>
    <lineage>
        <taxon>Eukaryota</taxon>
        <taxon>Metazoa</taxon>
        <taxon>Ecdysozoa</taxon>
        <taxon>Arthropoda</taxon>
        <taxon>Hexapoda</taxon>
        <taxon>Insecta</taxon>
        <taxon>Pterygota</taxon>
        <taxon>Neoptera</taxon>
        <taxon>Paraneoptera</taxon>
        <taxon>Hemiptera</taxon>
        <taxon>Sternorrhyncha</taxon>
        <taxon>Aphidomorpha</taxon>
        <taxon>Aphidoidea</taxon>
        <taxon>Aphididae</taxon>
        <taxon>Macrosiphini</taxon>
        <taxon>Macrosiphum</taxon>
    </lineage>
</organism>
<dbReference type="Proteomes" id="UP001160148">
    <property type="component" value="Unassembled WGS sequence"/>
</dbReference>